<sequence length="297" mass="33272">MDKKLKNLEKQYTDVSIPKELDLVVERALKQGRKKKKNRTPQWLLGSAAAAMLFTASLNVSPAMARTLSDIPVVGSVVKVLTWTEYEVAEDNFDANIKVPAIENLDNQDLANTLNEKYRAEGKALYDEFITEVGDLKASGSGGHLGVDSGFEIKTDNDQILSIGRYVVNTVGSSSTVMEYDTIDKENEILITLPMLFKDKNYIEAISENIKEQMRTQIAESNQDKVYWVKGAGMADEDLMEEFTAIQPDQQFYISDKGKLVISFDKYEVAPGFMGVVEFEIPTDVLKDDLVSTKYIH</sequence>
<protein>
    <submittedName>
        <fullName evidence="3">Anti-sigma factor</fullName>
    </submittedName>
</protein>
<dbReference type="RefSeq" id="WP_069481802.1">
    <property type="nucleotide sequence ID" value="NZ_CP130331.1"/>
</dbReference>
<comment type="caution">
    <text evidence="3">The sequence shown here is derived from an EMBL/GenBank/DDBJ whole genome shotgun (WGS) entry which is preliminary data.</text>
</comment>
<organism evidence="3 4">
    <name type="scientific">Lysinibacillus fusiformis</name>
    <dbReference type="NCBI Taxonomy" id="28031"/>
    <lineage>
        <taxon>Bacteria</taxon>
        <taxon>Bacillati</taxon>
        <taxon>Bacillota</taxon>
        <taxon>Bacilli</taxon>
        <taxon>Bacillales</taxon>
        <taxon>Bacillaceae</taxon>
        <taxon>Lysinibacillus</taxon>
    </lineage>
</organism>
<keyword evidence="1" id="KW-0812">Transmembrane</keyword>
<name>A0A1E4R8M0_9BACI</name>
<dbReference type="Gene3D" id="3.30.565.40">
    <property type="entry name" value="Fervidobacterium nodosum Rt17-B1 like"/>
    <property type="match status" value="1"/>
</dbReference>
<dbReference type="EMBL" id="MECQ01000001">
    <property type="protein sequence ID" value="ODV56820.1"/>
    <property type="molecule type" value="Genomic_DNA"/>
</dbReference>
<dbReference type="Pfam" id="PF11738">
    <property type="entry name" value="DUF3298"/>
    <property type="match status" value="1"/>
</dbReference>
<evidence type="ECO:0000259" key="2">
    <source>
        <dbReference type="Pfam" id="PF11738"/>
    </source>
</evidence>
<proteinExistence type="predicted"/>
<evidence type="ECO:0000256" key="1">
    <source>
        <dbReference type="SAM" id="Phobius"/>
    </source>
</evidence>
<dbReference type="InterPro" id="IPR021729">
    <property type="entry name" value="DUF3298"/>
</dbReference>
<evidence type="ECO:0000313" key="3">
    <source>
        <dbReference type="EMBL" id="ODV56820.1"/>
    </source>
</evidence>
<dbReference type="Gene3D" id="3.90.640.20">
    <property type="entry name" value="Heat-shock cognate protein, ATPase"/>
    <property type="match status" value="1"/>
</dbReference>
<feature type="domain" description="DUF3298" evidence="2">
    <location>
        <begin position="196"/>
        <end position="283"/>
    </location>
</feature>
<feature type="transmembrane region" description="Helical" evidence="1">
    <location>
        <begin position="43"/>
        <end position="64"/>
    </location>
</feature>
<reference evidence="3 4" key="1">
    <citation type="submission" date="2016-09" db="EMBL/GenBank/DDBJ databases">
        <title>Draft genome sequence of the soil isolate, Lysinibacillus fusiformis M5, a potential hypoxanthine producer.</title>
        <authorList>
            <person name="Gallegos-Monterrosa R."/>
            <person name="Maroti G."/>
            <person name="Balint B."/>
            <person name="Kovacs A.T."/>
        </authorList>
    </citation>
    <scope>NUCLEOTIDE SEQUENCE [LARGE SCALE GENOMIC DNA]</scope>
    <source>
        <strain evidence="3 4">M5</strain>
    </source>
</reference>
<keyword evidence="1" id="KW-0472">Membrane</keyword>
<dbReference type="OrthoDB" id="4990at2"/>
<evidence type="ECO:0000313" key="4">
    <source>
        <dbReference type="Proteomes" id="UP000094784"/>
    </source>
</evidence>
<dbReference type="Proteomes" id="UP000094784">
    <property type="component" value="Unassembled WGS sequence"/>
</dbReference>
<keyword evidence="1" id="KW-1133">Transmembrane helix</keyword>
<dbReference type="InterPro" id="IPR037126">
    <property type="entry name" value="PdaC/RsiV-like_sf"/>
</dbReference>
<dbReference type="AlphaFoldDB" id="A0A1E4R8M0"/>
<accession>A0A1E4R8M0</accession>
<gene>
    <name evidence="3" type="ORF">BG258_13400</name>
</gene>